<feature type="compositionally biased region" description="Pro residues" evidence="1">
    <location>
        <begin position="96"/>
        <end position="106"/>
    </location>
</feature>
<protein>
    <submittedName>
        <fullName evidence="2">Uncharacterized protein</fullName>
    </submittedName>
</protein>
<dbReference type="EMBL" id="BOOI01000108">
    <property type="protein sequence ID" value="GIH89133.1"/>
    <property type="molecule type" value="Genomic_DNA"/>
</dbReference>
<comment type="caution">
    <text evidence="2">The sequence shown here is derived from an EMBL/GenBank/DDBJ whole genome shotgun (WGS) entry which is preliminary data.</text>
</comment>
<dbReference type="RefSeq" id="WP_189244126.1">
    <property type="nucleotide sequence ID" value="NZ_BMQP01000082.1"/>
</dbReference>
<feature type="compositionally biased region" description="Low complexity" evidence="1">
    <location>
        <begin position="148"/>
        <end position="159"/>
    </location>
</feature>
<evidence type="ECO:0000256" key="1">
    <source>
        <dbReference type="SAM" id="MobiDB-lite"/>
    </source>
</evidence>
<evidence type="ECO:0000313" key="3">
    <source>
        <dbReference type="Proteomes" id="UP000655044"/>
    </source>
</evidence>
<keyword evidence="3" id="KW-1185">Reference proteome</keyword>
<proteinExistence type="predicted"/>
<name>A0A8J3WH48_PLARO</name>
<reference evidence="2" key="1">
    <citation type="submission" date="2021-01" db="EMBL/GenBank/DDBJ databases">
        <title>Whole genome shotgun sequence of Planobispora rosea NBRC 15558.</title>
        <authorList>
            <person name="Komaki H."/>
            <person name="Tamura T."/>
        </authorList>
    </citation>
    <scope>NUCLEOTIDE SEQUENCE</scope>
    <source>
        <strain evidence="2">NBRC 15558</strain>
    </source>
</reference>
<sequence length="165" mass="16353">MNISRLIITWRVVKVTGPWALAVVLGGVLVVAPREGAGEPVSSEISTLVPVGMSVDGPAPLPTGADGKPLPEFADQSGPAPVEPAPEPTGRNGNPAPEPTLAPAPLPTGADGRPLPGFASKPAPGAPTGESAPLPTGPNWEPAPEPTGNARWAGARAGAVVGGVR</sequence>
<accession>A0A8J3WH48</accession>
<organism evidence="2 3">
    <name type="scientific">Planobispora rosea</name>
    <dbReference type="NCBI Taxonomy" id="35762"/>
    <lineage>
        <taxon>Bacteria</taxon>
        <taxon>Bacillati</taxon>
        <taxon>Actinomycetota</taxon>
        <taxon>Actinomycetes</taxon>
        <taxon>Streptosporangiales</taxon>
        <taxon>Streptosporangiaceae</taxon>
        <taxon>Planobispora</taxon>
    </lineage>
</organism>
<dbReference type="AlphaFoldDB" id="A0A8J3WH48"/>
<gene>
    <name evidence="2" type="ORF">Pro02_75410</name>
</gene>
<evidence type="ECO:0000313" key="2">
    <source>
        <dbReference type="EMBL" id="GIH89133.1"/>
    </source>
</evidence>
<feature type="region of interest" description="Disordered" evidence="1">
    <location>
        <begin position="56"/>
        <end position="165"/>
    </location>
</feature>
<dbReference type="Proteomes" id="UP000655044">
    <property type="component" value="Unassembled WGS sequence"/>
</dbReference>